<evidence type="ECO:0000256" key="1">
    <source>
        <dbReference type="ARBA" id="ARBA00022679"/>
    </source>
</evidence>
<dbReference type="GO" id="GO:0016740">
    <property type="term" value="F:transferase activity"/>
    <property type="evidence" value="ECO:0007669"/>
    <property type="project" value="UniProtKB-KW"/>
</dbReference>
<dbReference type="Pfam" id="PF00581">
    <property type="entry name" value="Rhodanese"/>
    <property type="match status" value="2"/>
</dbReference>
<comment type="caution">
    <text evidence="4">The sequence shown here is derived from an EMBL/GenBank/DDBJ whole genome shotgun (WGS) entry which is preliminary data.</text>
</comment>
<evidence type="ECO:0000259" key="3">
    <source>
        <dbReference type="PROSITE" id="PS50206"/>
    </source>
</evidence>
<dbReference type="SUPFAM" id="SSF52821">
    <property type="entry name" value="Rhodanese/Cell cycle control phosphatase"/>
    <property type="match status" value="2"/>
</dbReference>
<keyword evidence="1 4" id="KW-0808">Transferase</keyword>
<gene>
    <name evidence="4" type="ORF">ACFFGV_06390</name>
</gene>
<dbReference type="CDD" id="cd01448">
    <property type="entry name" value="TST_Repeat_1"/>
    <property type="match status" value="1"/>
</dbReference>
<dbReference type="Proteomes" id="UP001589836">
    <property type="component" value="Unassembled WGS sequence"/>
</dbReference>
<name>A0ABV6LLE2_9BACI</name>
<feature type="domain" description="Rhodanese" evidence="3">
    <location>
        <begin position="15"/>
        <end position="134"/>
    </location>
</feature>
<dbReference type="PANTHER" id="PTHR11364:SF27">
    <property type="entry name" value="SULFURTRANSFERASE"/>
    <property type="match status" value="1"/>
</dbReference>
<reference evidence="4 5" key="1">
    <citation type="submission" date="2024-09" db="EMBL/GenBank/DDBJ databases">
        <authorList>
            <person name="Sun Q."/>
            <person name="Mori K."/>
        </authorList>
    </citation>
    <scope>NUCLEOTIDE SEQUENCE [LARGE SCALE GENOMIC DNA]</scope>
    <source>
        <strain evidence="4 5">NCAIM B.02529</strain>
    </source>
</reference>
<dbReference type="CDD" id="cd01449">
    <property type="entry name" value="TST_Repeat_2"/>
    <property type="match status" value="1"/>
</dbReference>
<dbReference type="InterPro" id="IPR001763">
    <property type="entry name" value="Rhodanese-like_dom"/>
</dbReference>
<keyword evidence="2" id="KW-0677">Repeat</keyword>
<accession>A0ABV6LLE2</accession>
<feature type="domain" description="Rhodanese" evidence="3">
    <location>
        <begin position="164"/>
        <end position="274"/>
    </location>
</feature>
<dbReference type="Gene3D" id="3.40.250.10">
    <property type="entry name" value="Rhodanese-like domain"/>
    <property type="match status" value="2"/>
</dbReference>
<sequence>MDIIQSAKRVRALEKTRDVVFVDCRFQLNDPLRGYRLYQAEHIPGAVYMDLDKEMSGKAGSNTGRHPMPDLTQLKQTLEEKGIKKDSTIIAYDEPKSPFAARFYWLMKAAGHQDVCILNGGLSAWKQEDFPVTSEVVNRPVSTYHVTLQEELIADQSYVQEAMENKDITLLDARSFERFAGFEEPIDKKAGHIPTAESFEWLKVFNEDGYWKKDVELKELFEPYLNAKEIIVYCGSGVTAAPPAVALREAGFRNVSLYVGSFSDWISNEANKINTLKKQP</sequence>
<evidence type="ECO:0000313" key="5">
    <source>
        <dbReference type="Proteomes" id="UP001589836"/>
    </source>
</evidence>
<dbReference type="InterPro" id="IPR036873">
    <property type="entry name" value="Rhodanese-like_dom_sf"/>
</dbReference>
<dbReference type="EC" id="2.8.1.-" evidence="4"/>
<dbReference type="PANTHER" id="PTHR11364">
    <property type="entry name" value="THIOSULFATE SULFERTANSFERASE"/>
    <property type="match status" value="1"/>
</dbReference>
<proteinExistence type="predicted"/>
<dbReference type="EMBL" id="JBHLTP010000003">
    <property type="protein sequence ID" value="MFC0523223.1"/>
    <property type="molecule type" value="Genomic_DNA"/>
</dbReference>
<dbReference type="RefSeq" id="WP_377345766.1">
    <property type="nucleotide sequence ID" value="NZ_JBHLTP010000003.1"/>
</dbReference>
<protein>
    <submittedName>
        <fullName evidence="4">Sulfurtransferase</fullName>
        <ecNumber evidence="4">2.8.1.-</ecNumber>
    </submittedName>
</protein>
<dbReference type="InterPro" id="IPR045078">
    <property type="entry name" value="TST/MPST-like"/>
</dbReference>
<evidence type="ECO:0000313" key="4">
    <source>
        <dbReference type="EMBL" id="MFC0523223.1"/>
    </source>
</evidence>
<evidence type="ECO:0000256" key="2">
    <source>
        <dbReference type="ARBA" id="ARBA00022737"/>
    </source>
</evidence>
<dbReference type="PROSITE" id="PS50206">
    <property type="entry name" value="RHODANESE_3"/>
    <property type="match status" value="2"/>
</dbReference>
<keyword evidence="5" id="KW-1185">Reference proteome</keyword>
<dbReference type="SMART" id="SM00450">
    <property type="entry name" value="RHOD"/>
    <property type="match status" value="2"/>
</dbReference>
<organism evidence="4 5">
    <name type="scientific">Pontibacillus salicampi</name>
    <dbReference type="NCBI Taxonomy" id="1449801"/>
    <lineage>
        <taxon>Bacteria</taxon>
        <taxon>Bacillati</taxon>
        <taxon>Bacillota</taxon>
        <taxon>Bacilli</taxon>
        <taxon>Bacillales</taxon>
        <taxon>Bacillaceae</taxon>
        <taxon>Pontibacillus</taxon>
    </lineage>
</organism>